<dbReference type="InterPro" id="IPR049625">
    <property type="entry name" value="Glyco_transf_61_cat"/>
</dbReference>
<keyword evidence="4" id="KW-1185">Reference proteome</keyword>
<evidence type="ECO:0000256" key="1">
    <source>
        <dbReference type="SAM" id="SignalP"/>
    </source>
</evidence>
<reference evidence="3 4" key="1">
    <citation type="submission" date="2024-10" db="EMBL/GenBank/DDBJ databases">
        <title>Updated reference genomes for cyclostephanoid diatoms.</title>
        <authorList>
            <person name="Roberts W.R."/>
            <person name="Alverson A.J."/>
        </authorList>
    </citation>
    <scope>NUCLEOTIDE SEQUENCE [LARGE SCALE GENOMIC DNA]</scope>
    <source>
        <strain evidence="3 4">AJA010-31</strain>
    </source>
</reference>
<dbReference type="Pfam" id="PF04577">
    <property type="entry name" value="Glyco_transf_61"/>
    <property type="match status" value="1"/>
</dbReference>
<feature type="chain" id="PRO_5044842638" description="Glycosyltransferase 61 catalytic domain-containing protein" evidence="1">
    <location>
        <begin position="32"/>
        <end position="451"/>
    </location>
</feature>
<feature type="signal peptide" evidence="1">
    <location>
        <begin position="1"/>
        <end position="31"/>
    </location>
</feature>
<dbReference type="EMBL" id="JALLPJ020001046">
    <property type="protein sequence ID" value="KAL3777412.1"/>
    <property type="molecule type" value="Genomic_DNA"/>
</dbReference>
<evidence type="ECO:0000313" key="4">
    <source>
        <dbReference type="Proteomes" id="UP001530400"/>
    </source>
</evidence>
<gene>
    <name evidence="3" type="ORF">ACHAWO_004767</name>
</gene>
<protein>
    <recommendedName>
        <fullName evidence="2">Glycosyltransferase 61 catalytic domain-containing protein</fullName>
    </recommendedName>
</protein>
<evidence type="ECO:0000259" key="2">
    <source>
        <dbReference type="Pfam" id="PF04577"/>
    </source>
</evidence>
<proteinExistence type="predicted"/>
<sequence>MLEAMMLQKVNKRLLSMVLLTLLCCNIIVLRQNNATKERDWAIKETRSDATPAECIINDGKAVVHEKDPMLANELIGAIDNFKMKMDQHEMPSVESIGPSFYFLTKDPRPERNWPALSRAWNATHAVVDDNSVTNAGSDIWGSQGLGDEIIMEVKNVPKSHPVKLLEPGKYAAFSGWYVGNFGHYLHDHLSKIAWLKSLVSDDTKFLLPYHELHKNILTVVDDRFVKERVIWVQYDEVVHASEGSLTILIPKANFPFPGGFPQTGTIYTEHLRRWLEESNWSSKQSTGEKKGKVIFYTRSGSSIRRVVNSELEELLIQKTIAAMKRRGQTEEDLVIFNGHGEDGNMLSIEAQFELYSSSDLVIGPHGSGLANVIWMDPRCNSKNRPKVIEFASSSRTPAVQGGSMYGYWFLYGSLPWMDYHQIYYTSGDDLADGEVFIDPQEFEETLNKLL</sequence>
<accession>A0ABD3NQM7</accession>
<dbReference type="AlphaFoldDB" id="A0ABD3NQM7"/>
<evidence type="ECO:0000313" key="3">
    <source>
        <dbReference type="EMBL" id="KAL3777412.1"/>
    </source>
</evidence>
<dbReference type="Proteomes" id="UP001530400">
    <property type="component" value="Unassembled WGS sequence"/>
</dbReference>
<organism evidence="3 4">
    <name type="scientific">Cyclotella atomus</name>
    <dbReference type="NCBI Taxonomy" id="382360"/>
    <lineage>
        <taxon>Eukaryota</taxon>
        <taxon>Sar</taxon>
        <taxon>Stramenopiles</taxon>
        <taxon>Ochrophyta</taxon>
        <taxon>Bacillariophyta</taxon>
        <taxon>Coscinodiscophyceae</taxon>
        <taxon>Thalassiosirophycidae</taxon>
        <taxon>Stephanodiscales</taxon>
        <taxon>Stephanodiscaceae</taxon>
        <taxon>Cyclotella</taxon>
    </lineage>
</organism>
<comment type="caution">
    <text evidence="3">The sequence shown here is derived from an EMBL/GenBank/DDBJ whole genome shotgun (WGS) entry which is preliminary data.</text>
</comment>
<keyword evidence="1" id="KW-0732">Signal</keyword>
<name>A0ABD3NQM7_9STRA</name>
<feature type="domain" description="Glycosyltransferase 61 catalytic" evidence="2">
    <location>
        <begin position="182"/>
        <end position="380"/>
    </location>
</feature>